<sequence length="523" mass="57913">MPSLIPPRLPRPLLAALTAFVVLLTIAAVADIRTDPPPPGSTGAQEAPGFLTRERPNIVLVSSDDQRLDEMQFLPEVERLIGDEGVTFDNALTPHPLCCPARAELMTGQLAQNNGVRGNFPPQGGYDAFDESQHVGVWLQEAGYRTAFLGKMLNGYSHQDGRDPGWDIFNATSHGYADYYDFKQFDGDEVVGVEGYYTDYVGDKAVEYVDELSQGDEPFFMWVSHFAPHPSRRRSTCEQDTCGLEPPRSSPTYLAEQERTGKTPHQDAADELARSVTRSPAFNEDDLSDKQALVRRQPKMSEQTVVRSARGRASALASLDDTIGPLVEELRAQGELDNTYLVFITDNGFQLGEHRWFGKILPYEESVRTPMLVRGPGIEPGTRTDATATIVDLVPTFLDIAGATPSLLTDGTSLLDLWQGLQREELYPGGVLLQGGPYKPETGKTGWLYRGLRTDRYTYARFHDGFVELYDRDRDPGQVQSVAGHERYAAVEAELARRTEILSGCRGAEECHQDFGPLPEPGR</sequence>
<accession>A0ABS2MB56</accession>
<dbReference type="SUPFAM" id="SSF53649">
    <property type="entry name" value="Alkaline phosphatase-like"/>
    <property type="match status" value="1"/>
</dbReference>
<evidence type="ECO:0000256" key="4">
    <source>
        <dbReference type="ARBA" id="ARBA00023180"/>
    </source>
</evidence>
<protein>
    <submittedName>
        <fullName evidence="7">Arylsulfatase A-like enzyme</fullName>
    </submittedName>
</protein>
<keyword evidence="4" id="KW-0325">Glycoprotein</keyword>
<dbReference type="Proteomes" id="UP000732378">
    <property type="component" value="Unassembled WGS sequence"/>
</dbReference>
<proteinExistence type="inferred from homology"/>
<dbReference type="Gene3D" id="3.40.720.10">
    <property type="entry name" value="Alkaline Phosphatase, subunit A"/>
    <property type="match status" value="1"/>
</dbReference>
<evidence type="ECO:0000313" key="7">
    <source>
        <dbReference type="EMBL" id="MBM7508411.1"/>
    </source>
</evidence>
<evidence type="ECO:0000256" key="3">
    <source>
        <dbReference type="ARBA" id="ARBA00022801"/>
    </source>
</evidence>
<keyword evidence="8" id="KW-1185">Reference proteome</keyword>
<evidence type="ECO:0000313" key="8">
    <source>
        <dbReference type="Proteomes" id="UP000732378"/>
    </source>
</evidence>
<gene>
    <name evidence="7" type="ORF">JOE61_002225</name>
</gene>
<dbReference type="Pfam" id="PF00884">
    <property type="entry name" value="Sulfatase"/>
    <property type="match status" value="1"/>
</dbReference>
<dbReference type="EMBL" id="JAFBBZ010000001">
    <property type="protein sequence ID" value="MBM7508411.1"/>
    <property type="molecule type" value="Genomic_DNA"/>
</dbReference>
<dbReference type="PANTHER" id="PTHR43108">
    <property type="entry name" value="N-ACETYLGLUCOSAMINE-6-SULFATASE FAMILY MEMBER"/>
    <property type="match status" value="1"/>
</dbReference>
<evidence type="ECO:0000256" key="2">
    <source>
        <dbReference type="ARBA" id="ARBA00022729"/>
    </source>
</evidence>
<name>A0ABS2MB56_9ACTN</name>
<feature type="domain" description="Sulfatase N-terminal" evidence="6">
    <location>
        <begin position="56"/>
        <end position="403"/>
    </location>
</feature>
<dbReference type="RefSeq" id="WP_193669518.1">
    <property type="nucleotide sequence ID" value="NZ_JACDTV010000009.1"/>
</dbReference>
<dbReference type="PANTHER" id="PTHR43108:SF8">
    <property type="entry name" value="SD21168P"/>
    <property type="match status" value="1"/>
</dbReference>
<comment type="caution">
    <text evidence="7">The sequence shown here is derived from an EMBL/GenBank/DDBJ whole genome shotgun (WGS) entry which is preliminary data.</text>
</comment>
<comment type="similarity">
    <text evidence="1">Belongs to the sulfatase family.</text>
</comment>
<dbReference type="InterPro" id="IPR017850">
    <property type="entry name" value="Alkaline_phosphatase_core_sf"/>
</dbReference>
<evidence type="ECO:0000256" key="1">
    <source>
        <dbReference type="ARBA" id="ARBA00008779"/>
    </source>
</evidence>
<dbReference type="InterPro" id="IPR000917">
    <property type="entry name" value="Sulfatase_N"/>
</dbReference>
<dbReference type="CDD" id="cd16147">
    <property type="entry name" value="G6S"/>
    <property type="match status" value="1"/>
</dbReference>
<reference evidence="7 8" key="1">
    <citation type="submission" date="2021-01" db="EMBL/GenBank/DDBJ databases">
        <title>Sequencing the genomes of 1000 actinobacteria strains.</title>
        <authorList>
            <person name="Klenk H.-P."/>
        </authorList>
    </citation>
    <scope>NUCLEOTIDE SEQUENCE [LARGE SCALE GENOMIC DNA]</scope>
    <source>
        <strain evidence="7 8">DSM 18239</strain>
    </source>
</reference>
<evidence type="ECO:0000256" key="5">
    <source>
        <dbReference type="SAM" id="MobiDB-lite"/>
    </source>
</evidence>
<keyword evidence="3" id="KW-0378">Hydrolase</keyword>
<dbReference type="InterPro" id="IPR024607">
    <property type="entry name" value="Sulfatase_CS"/>
</dbReference>
<feature type="compositionally biased region" description="Basic and acidic residues" evidence="5">
    <location>
        <begin position="256"/>
        <end position="268"/>
    </location>
</feature>
<keyword evidence="2" id="KW-0732">Signal</keyword>
<dbReference type="PROSITE" id="PS00523">
    <property type="entry name" value="SULFATASE_1"/>
    <property type="match status" value="1"/>
</dbReference>
<organism evidence="7 8">
    <name type="scientific">Nocardioides salarius</name>
    <dbReference type="NCBI Taxonomy" id="374513"/>
    <lineage>
        <taxon>Bacteria</taxon>
        <taxon>Bacillati</taxon>
        <taxon>Actinomycetota</taxon>
        <taxon>Actinomycetes</taxon>
        <taxon>Propionibacteriales</taxon>
        <taxon>Nocardioidaceae</taxon>
        <taxon>Nocardioides</taxon>
    </lineage>
</organism>
<feature type="region of interest" description="Disordered" evidence="5">
    <location>
        <begin position="230"/>
        <end position="268"/>
    </location>
</feature>
<evidence type="ECO:0000259" key="6">
    <source>
        <dbReference type="Pfam" id="PF00884"/>
    </source>
</evidence>